<reference evidence="2" key="1">
    <citation type="journal article" date="2022" name="Nat. Commun.">
        <title>Chromosome evolution and the genetic basis of agronomically important traits in greater yam.</title>
        <authorList>
            <person name="Bredeson J.V."/>
            <person name="Lyons J.B."/>
            <person name="Oniyinde I.O."/>
            <person name="Okereke N.R."/>
            <person name="Kolade O."/>
            <person name="Nnabue I."/>
            <person name="Nwadili C.O."/>
            <person name="Hribova E."/>
            <person name="Parker M."/>
            <person name="Nwogha J."/>
            <person name="Shu S."/>
            <person name="Carlson J."/>
            <person name="Kariba R."/>
            <person name="Muthemba S."/>
            <person name="Knop K."/>
            <person name="Barton G.J."/>
            <person name="Sherwood A.V."/>
            <person name="Lopez-Montes A."/>
            <person name="Asiedu R."/>
            <person name="Jamnadass R."/>
            <person name="Muchugi A."/>
            <person name="Goodstein D."/>
            <person name="Egesi C.N."/>
            <person name="Featherston J."/>
            <person name="Asfaw A."/>
            <person name="Simpson G.G."/>
            <person name="Dolezel J."/>
            <person name="Hendre P.S."/>
            <person name="Van Deynze A."/>
            <person name="Kumar P.L."/>
            <person name="Obidiegwu J.E."/>
            <person name="Bhattacharjee R."/>
            <person name="Rokhsar D.S."/>
        </authorList>
    </citation>
    <scope>NUCLEOTIDE SEQUENCE [LARGE SCALE GENOMIC DNA]</scope>
    <source>
        <strain evidence="2">cv. TDa95/00328</strain>
    </source>
</reference>
<dbReference type="EMBL" id="CM037014">
    <property type="protein sequence ID" value="KAH7686756.1"/>
    <property type="molecule type" value="Genomic_DNA"/>
</dbReference>
<dbReference type="Proteomes" id="UP000827976">
    <property type="component" value="Chromosome 4"/>
</dbReference>
<keyword evidence="1" id="KW-0808">Transferase</keyword>
<accession>A0ACB7WFA6</accession>
<evidence type="ECO:0000313" key="2">
    <source>
        <dbReference type="Proteomes" id="UP000827976"/>
    </source>
</evidence>
<organism evidence="1 2">
    <name type="scientific">Dioscorea alata</name>
    <name type="common">Purple yam</name>
    <dbReference type="NCBI Taxonomy" id="55571"/>
    <lineage>
        <taxon>Eukaryota</taxon>
        <taxon>Viridiplantae</taxon>
        <taxon>Streptophyta</taxon>
        <taxon>Embryophyta</taxon>
        <taxon>Tracheophyta</taxon>
        <taxon>Spermatophyta</taxon>
        <taxon>Magnoliopsida</taxon>
        <taxon>Liliopsida</taxon>
        <taxon>Dioscoreales</taxon>
        <taxon>Dioscoreaceae</taxon>
        <taxon>Dioscorea</taxon>
    </lineage>
</organism>
<keyword evidence="2" id="KW-1185">Reference proteome</keyword>
<sequence>MKGDTKSFRMTPMSFLARTTIAIVLLSVGYTLGLFHTSSSKPPPPPPPPPPSSSSSSSPPLSISHVPLQLQTSTNFNCTTLKPNKESPAAYKDLLQFKKQCTKPVPQRQIYETILNRIWDGVSPYTGFPSPATAEHLLPLSSKPRGWGSTTPVFQDLISTVRPKTIIELGTFLGASALHMAQITRNLSLPSTLILCIDDFRTWPGARRLLHNDLPVPYHGDALLLHQFMLAVKNANESHRVLPFPFSTSSALVALCEWGIYGDLIEVDAGHDFHSAWSDINLAWAVLRPGGVLFGHDYFTKADNMGVRRAVTLFAKVNGLAVRPHGEHWVLSPKPQQGTL</sequence>
<gene>
    <name evidence="1" type="ORF">IHE45_04G125100</name>
</gene>
<name>A0ACB7WFA6_DIOAL</name>
<evidence type="ECO:0000313" key="1">
    <source>
        <dbReference type="EMBL" id="KAH7686756.1"/>
    </source>
</evidence>
<protein>
    <submittedName>
        <fullName evidence="1">S-adenosyl-L-methionine-dependent methyltransferase protein</fullName>
    </submittedName>
</protein>
<comment type="caution">
    <text evidence="1">The sequence shown here is derived from an EMBL/GenBank/DDBJ whole genome shotgun (WGS) entry which is preliminary data.</text>
</comment>
<keyword evidence="1" id="KW-0489">Methyltransferase</keyword>
<proteinExistence type="predicted"/>